<evidence type="ECO:0000256" key="6">
    <source>
        <dbReference type="ARBA" id="ARBA00022989"/>
    </source>
</evidence>
<dbReference type="Proteomes" id="UP000002494">
    <property type="component" value="Chromosome X"/>
</dbReference>
<evidence type="ECO:0000313" key="17">
    <source>
        <dbReference type="RGD" id="1584369"/>
    </source>
</evidence>
<reference evidence="14" key="2">
    <citation type="submission" date="2025-08" db="UniProtKB">
        <authorList>
            <consortium name="Ensembl"/>
        </authorList>
    </citation>
    <scope>IDENTIFICATION</scope>
    <source>
        <strain evidence="14">Brown Norway</strain>
    </source>
</reference>
<evidence type="ECO:0000259" key="13">
    <source>
        <dbReference type="Pfam" id="PF10277"/>
    </source>
</evidence>
<evidence type="ECO:0000256" key="3">
    <source>
        <dbReference type="ARBA" id="ARBA00011213"/>
    </source>
</evidence>
<proteinExistence type="inferred from homology"/>
<comment type="subcellular location">
    <subcellularLocation>
        <location evidence="1">Golgi apparatus membrane</location>
        <topology evidence="1">Multi-pass membrane protein</topology>
    </subcellularLocation>
</comment>
<keyword evidence="6 12" id="KW-1133">Transmembrane helix</keyword>
<evidence type="ECO:0000256" key="8">
    <source>
        <dbReference type="ARBA" id="ARBA00023136"/>
    </source>
</evidence>
<keyword evidence="4" id="KW-0337">GPI-anchor biosynthesis</keyword>
<evidence type="ECO:0000256" key="11">
    <source>
        <dbReference type="ARBA" id="ARBA00093676"/>
    </source>
</evidence>
<feature type="transmembrane region" description="Helical" evidence="12">
    <location>
        <begin position="57"/>
        <end position="78"/>
    </location>
</feature>
<dbReference type="AGR" id="RGD:15006246"/>
<evidence type="ECO:0000256" key="5">
    <source>
        <dbReference type="ARBA" id="ARBA00022692"/>
    </source>
</evidence>
<dbReference type="Pfam" id="PF10277">
    <property type="entry name" value="Frag1"/>
    <property type="match status" value="1"/>
</dbReference>
<comment type="similarity">
    <text evidence="2">Belongs to the PGAP2 family.</text>
</comment>
<comment type="subunit">
    <text evidence="3">Interacts with PGAP2IP.</text>
</comment>
<dbReference type="InterPro" id="IPR019402">
    <property type="entry name" value="CWH43_N"/>
</dbReference>
<comment type="function">
    <text evidence="9">Involved in the fatty acid remodeling steps of GPI-anchor maturation where the unsaturated acyl chain at sn-2 of inositol phosphate is replaced by a saturated stearoyl chain. May catalyze the second step of the fatty acid remodeling, by reacylating a lyso-GPI intermediate at sn-2 of inositol phosphate by a saturated chain. The fatty acid remodeling steps is critical for the integration of GPI-APs into lipid rafts.</text>
</comment>
<keyword evidence="8 12" id="KW-0472">Membrane</keyword>
<gene>
    <name evidence="14 16" type="primary">AABR07038703.1</name>
    <name evidence="17" type="synonym">Pgap2-ps1</name>
</gene>
<evidence type="ECO:0000313" key="16">
    <source>
        <dbReference type="RGD" id="15006246"/>
    </source>
</evidence>
<evidence type="ECO:0000256" key="12">
    <source>
        <dbReference type="SAM" id="Phobius"/>
    </source>
</evidence>
<dbReference type="GO" id="GO:0005789">
    <property type="term" value="C:endoplasmic reticulum membrane"/>
    <property type="evidence" value="ECO:0000318"/>
    <property type="project" value="GO_Central"/>
</dbReference>
<accession>A0A8I6ARY0</accession>
<feature type="domain" description="CWH43-like N-terminal" evidence="13">
    <location>
        <begin position="2"/>
        <end position="222"/>
    </location>
</feature>
<keyword evidence="15" id="KW-1185">Reference proteome</keyword>
<dbReference type="OrthoDB" id="68581at2759"/>
<evidence type="ECO:0000256" key="2">
    <source>
        <dbReference type="ARBA" id="ARBA00007414"/>
    </source>
</evidence>
<evidence type="ECO:0000256" key="10">
    <source>
        <dbReference type="ARBA" id="ARBA00093632"/>
    </source>
</evidence>
<dbReference type="OMA" id="FHFTAFW"/>
<dbReference type="RGD" id="15006246">
    <property type="gene designation" value="AABR07038703.1"/>
</dbReference>
<evidence type="ECO:0000256" key="7">
    <source>
        <dbReference type="ARBA" id="ARBA00023034"/>
    </source>
</evidence>
<dbReference type="AlphaFoldDB" id="A0A8I6ARY0"/>
<feature type="transmembrane region" description="Helical" evidence="12">
    <location>
        <begin position="192"/>
        <end position="212"/>
    </location>
</feature>
<feature type="transmembrane region" description="Helical" evidence="12">
    <location>
        <begin position="5"/>
        <end position="24"/>
    </location>
</feature>
<dbReference type="GO" id="GO:0000139">
    <property type="term" value="C:Golgi membrane"/>
    <property type="evidence" value="ECO:0007669"/>
    <property type="project" value="UniProtKB-SubCell"/>
</dbReference>
<evidence type="ECO:0000256" key="9">
    <source>
        <dbReference type="ARBA" id="ARBA00093421"/>
    </source>
</evidence>
<reference evidence="14" key="3">
    <citation type="submission" date="2025-09" db="UniProtKB">
        <authorList>
            <consortium name="Ensembl"/>
        </authorList>
    </citation>
    <scope>IDENTIFICATION</scope>
    <source>
        <strain evidence="14">Brown Norway</strain>
    </source>
</reference>
<evidence type="ECO:0000256" key="1">
    <source>
        <dbReference type="ARBA" id="ARBA00004653"/>
    </source>
</evidence>
<dbReference type="RGD" id="1584369">
    <property type="gene designation" value="Pgap2-ps1"/>
</dbReference>
<dbReference type="GO" id="GO:0006506">
    <property type="term" value="P:GPI anchor biosynthetic process"/>
    <property type="evidence" value="ECO:0000318"/>
    <property type="project" value="GO_Central"/>
</dbReference>
<dbReference type="Ensembl" id="ENSRNOT00000076011.3">
    <property type="protein sequence ID" value="ENSRNOP00000096154.2"/>
    <property type="gene ID" value="ENSRNOG00000051223.3"/>
</dbReference>
<evidence type="ECO:0000256" key="4">
    <source>
        <dbReference type="ARBA" id="ARBA00022502"/>
    </source>
</evidence>
<organism evidence="14 15">
    <name type="scientific">Rattus norvegicus</name>
    <name type="common">Rat</name>
    <dbReference type="NCBI Taxonomy" id="10116"/>
    <lineage>
        <taxon>Eukaryota</taxon>
        <taxon>Metazoa</taxon>
        <taxon>Chordata</taxon>
        <taxon>Craniata</taxon>
        <taxon>Vertebrata</taxon>
        <taxon>Euteleostomi</taxon>
        <taxon>Mammalia</taxon>
        <taxon>Eutheria</taxon>
        <taxon>Euarchontoglires</taxon>
        <taxon>Glires</taxon>
        <taxon>Rodentia</taxon>
        <taxon>Myomorpha</taxon>
        <taxon>Muroidea</taxon>
        <taxon>Muridae</taxon>
        <taxon>Murinae</taxon>
        <taxon>Rattus</taxon>
    </lineage>
</organism>
<evidence type="ECO:0000313" key="14">
    <source>
        <dbReference type="Ensembl" id="ENSRNOP00000096154.2"/>
    </source>
</evidence>
<sequence length="236" mass="27653">CFSIVAPITVCCTLVAFFYILWSLPFHFQETTSTYCGVPNYLPLVSSAIGGEVPQCFVWHFCIGLHSAPYFLTAFAYWNHNLSCPSLCPCYRFLRCLKFSLNVVENLVLLVFTYISSENFSGHPQKNAFIELIVTSLSYRLFICILWRQNKKHTVSQEDCKSYSWKQQLFIINFISFSAQAVYFQHNMYYEVGVYIIFAILEYTIVLTNMAFHITAWWDFRNKELLITSQPEERRF</sequence>
<keyword evidence="5 12" id="KW-0812">Transmembrane</keyword>
<feature type="transmembrane region" description="Helical" evidence="12">
    <location>
        <begin position="128"/>
        <end position="147"/>
    </location>
</feature>
<feature type="transmembrane region" description="Helical" evidence="12">
    <location>
        <begin position="99"/>
        <end position="116"/>
    </location>
</feature>
<keyword evidence="7" id="KW-0333">Golgi apparatus</keyword>
<dbReference type="PANTHER" id="PTHR12892:SF11">
    <property type="entry name" value="POST-GPI ATTACHMENT TO PROTEINS FACTOR 2"/>
    <property type="match status" value="1"/>
</dbReference>
<protein>
    <recommendedName>
        <fullName evidence="10">Acyltransferase PGAP2</fullName>
    </recommendedName>
    <alternativeName>
        <fullName evidence="11">Post-GPI attachment to proteins factor 2</fullName>
    </alternativeName>
</protein>
<dbReference type="GeneTree" id="ENSGT00510000047299"/>
<reference evidence="14" key="1">
    <citation type="submission" date="2024-01" db="EMBL/GenBank/DDBJ databases">
        <title>GRCr8: a new rat reference genome assembly contstructed from accurate long reads and long range scaffolding.</title>
        <authorList>
            <person name="Doris P.A."/>
            <person name="Kalbfleisch T."/>
            <person name="Li K."/>
            <person name="Howe K."/>
            <person name="Wood J."/>
        </authorList>
    </citation>
    <scope>NUCLEOTIDE SEQUENCE [LARGE SCALE GENOMIC DNA]</scope>
    <source>
        <strain evidence="14">Brown Norway</strain>
    </source>
</reference>
<evidence type="ECO:0000313" key="15">
    <source>
        <dbReference type="Proteomes" id="UP000002494"/>
    </source>
</evidence>
<name>A0A8I6ARY0_RAT</name>
<dbReference type="InterPro" id="IPR039545">
    <property type="entry name" value="PGAP2"/>
</dbReference>
<dbReference type="PANTHER" id="PTHR12892">
    <property type="entry name" value="FGF RECEPTOR ACTIVATING PROTEIN 1"/>
    <property type="match status" value="1"/>
</dbReference>